<organism evidence="2 3">
    <name type="scientific">Fusarium redolens</name>
    <dbReference type="NCBI Taxonomy" id="48865"/>
    <lineage>
        <taxon>Eukaryota</taxon>
        <taxon>Fungi</taxon>
        <taxon>Dikarya</taxon>
        <taxon>Ascomycota</taxon>
        <taxon>Pezizomycotina</taxon>
        <taxon>Sordariomycetes</taxon>
        <taxon>Hypocreomycetidae</taxon>
        <taxon>Hypocreales</taxon>
        <taxon>Nectriaceae</taxon>
        <taxon>Fusarium</taxon>
        <taxon>Fusarium redolens species complex</taxon>
    </lineage>
</organism>
<evidence type="ECO:0000313" key="3">
    <source>
        <dbReference type="Proteomes" id="UP000720189"/>
    </source>
</evidence>
<feature type="region of interest" description="Disordered" evidence="1">
    <location>
        <begin position="156"/>
        <end position="180"/>
    </location>
</feature>
<name>A0A9P9HC66_FUSRE</name>
<feature type="compositionally biased region" description="Polar residues" evidence="1">
    <location>
        <begin position="75"/>
        <end position="84"/>
    </location>
</feature>
<gene>
    <name evidence="2" type="ORF">BKA55DRAFT_539063</name>
</gene>
<evidence type="ECO:0000256" key="1">
    <source>
        <dbReference type="SAM" id="MobiDB-lite"/>
    </source>
</evidence>
<dbReference type="OrthoDB" id="5241264at2759"/>
<dbReference type="RefSeq" id="XP_046050475.1">
    <property type="nucleotide sequence ID" value="XM_046190092.1"/>
</dbReference>
<keyword evidence="3" id="KW-1185">Reference proteome</keyword>
<feature type="region of interest" description="Disordered" evidence="1">
    <location>
        <begin position="60"/>
        <end position="126"/>
    </location>
</feature>
<proteinExistence type="predicted"/>
<reference evidence="2" key="1">
    <citation type="journal article" date="2021" name="Nat. Commun.">
        <title>Genetic determinants of endophytism in the Arabidopsis root mycobiome.</title>
        <authorList>
            <person name="Mesny F."/>
            <person name="Miyauchi S."/>
            <person name="Thiergart T."/>
            <person name="Pickel B."/>
            <person name="Atanasova L."/>
            <person name="Karlsson M."/>
            <person name="Huettel B."/>
            <person name="Barry K.W."/>
            <person name="Haridas S."/>
            <person name="Chen C."/>
            <person name="Bauer D."/>
            <person name="Andreopoulos W."/>
            <person name="Pangilinan J."/>
            <person name="LaButti K."/>
            <person name="Riley R."/>
            <person name="Lipzen A."/>
            <person name="Clum A."/>
            <person name="Drula E."/>
            <person name="Henrissat B."/>
            <person name="Kohler A."/>
            <person name="Grigoriev I.V."/>
            <person name="Martin F.M."/>
            <person name="Hacquard S."/>
        </authorList>
    </citation>
    <scope>NUCLEOTIDE SEQUENCE</scope>
    <source>
        <strain evidence="2">MPI-CAGE-AT-0023</strain>
    </source>
</reference>
<protein>
    <submittedName>
        <fullName evidence="2">Uncharacterized protein</fullName>
    </submittedName>
</protein>
<dbReference type="EMBL" id="JAGMUX010000007">
    <property type="protein sequence ID" value="KAH7254228.1"/>
    <property type="molecule type" value="Genomic_DNA"/>
</dbReference>
<sequence length="391" mass="44615">MNQQVGSCTSPTTQFNVRQAFHNRGKFILEACDVSPPTVFVGSTPTWCPAAAARRQFPEQLTQRPSVTGVKRTRSGQSLSSPDSQCKRPGCHEPTSPSRSEGLPSNDDDEITGTNKKHPPQENSLSCNHLSLAQGMNLQQLLRERFSRWSNGVEYTTPPEDRLPPRKRFRTSQWQSGLPRLEEEDESEGEFVVISHSPRRVGFFHLACPFYIHAPDKHQQCLIQHDLVSIERLKKHLLRHHDRPLYCRTCRKTFATLIDRDNHALENACKRNDQETLDGLTESQKARLIKGDRYWLGEANRWRRIWSTVLPGTEQPPCPYLDRGDGLNVSMIRDFWAVDGQKIVSDFVESLESPTDEKSATHDMICQKALEGLVDWVIKQDSKSTILSFDR</sequence>
<dbReference type="Proteomes" id="UP000720189">
    <property type="component" value="Unassembled WGS sequence"/>
</dbReference>
<accession>A0A9P9HC66</accession>
<dbReference type="AlphaFoldDB" id="A0A9P9HC66"/>
<comment type="caution">
    <text evidence="2">The sequence shown here is derived from an EMBL/GenBank/DDBJ whole genome shotgun (WGS) entry which is preliminary data.</text>
</comment>
<evidence type="ECO:0000313" key="2">
    <source>
        <dbReference type="EMBL" id="KAH7254228.1"/>
    </source>
</evidence>
<dbReference type="GeneID" id="70220046"/>